<organism evidence="1">
    <name type="scientific">Arundo donax</name>
    <name type="common">Giant reed</name>
    <name type="synonym">Donax arundinaceus</name>
    <dbReference type="NCBI Taxonomy" id="35708"/>
    <lineage>
        <taxon>Eukaryota</taxon>
        <taxon>Viridiplantae</taxon>
        <taxon>Streptophyta</taxon>
        <taxon>Embryophyta</taxon>
        <taxon>Tracheophyta</taxon>
        <taxon>Spermatophyta</taxon>
        <taxon>Magnoliopsida</taxon>
        <taxon>Liliopsida</taxon>
        <taxon>Poales</taxon>
        <taxon>Poaceae</taxon>
        <taxon>PACMAD clade</taxon>
        <taxon>Arundinoideae</taxon>
        <taxon>Arundineae</taxon>
        <taxon>Arundo</taxon>
    </lineage>
</organism>
<reference evidence="1" key="1">
    <citation type="submission" date="2014-09" db="EMBL/GenBank/DDBJ databases">
        <authorList>
            <person name="Magalhaes I.L.F."/>
            <person name="Oliveira U."/>
            <person name="Santos F.R."/>
            <person name="Vidigal T.H.D.A."/>
            <person name="Brescovit A.D."/>
            <person name="Santos A.J."/>
        </authorList>
    </citation>
    <scope>NUCLEOTIDE SEQUENCE</scope>
    <source>
        <tissue evidence="1">Shoot tissue taken approximately 20 cm above the soil surface</tissue>
    </source>
</reference>
<evidence type="ECO:0000313" key="1">
    <source>
        <dbReference type="EMBL" id="JAD71382.1"/>
    </source>
</evidence>
<dbReference type="AlphaFoldDB" id="A0A0A9TA07"/>
<protein>
    <submittedName>
        <fullName evidence="1">Uncharacterized protein</fullName>
    </submittedName>
</protein>
<sequence>MVTTICRSESKSNKIVIPTGRRI</sequence>
<accession>A0A0A9TA07</accession>
<name>A0A0A9TA07_ARUDO</name>
<reference evidence="1" key="2">
    <citation type="journal article" date="2015" name="Data Brief">
        <title>Shoot transcriptome of the giant reed, Arundo donax.</title>
        <authorList>
            <person name="Barrero R.A."/>
            <person name="Guerrero F.D."/>
            <person name="Moolhuijzen P."/>
            <person name="Goolsby J.A."/>
            <person name="Tidwell J."/>
            <person name="Bellgard S.E."/>
            <person name="Bellgard M.I."/>
        </authorList>
    </citation>
    <scope>NUCLEOTIDE SEQUENCE</scope>
    <source>
        <tissue evidence="1">Shoot tissue taken approximately 20 cm above the soil surface</tissue>
    </source>
</reference>
<proteinExistence type="predicted"/>
<dbReference type="EMBL" id="GBRH01226513">
    <property type="protein sequence ID" value="JAD71382.1"/>
    <property type="molecule type" value="Transcribed_RNA"/>
</dbReference>